<dbReference type="InterPro" id="IPR023346">
    <property type="entry name" value="Lysozyme-like_dom_sf"/>
</dbReference>
<evidence type="ECO:0008006" key="4">
    <source>
        <dbReference type="Google" id="ProtNLM"/>
    </source>
</evidence>
<evidence type="ECO:0000313" key="3">
    <source>
        <dbReference type="Proteomes" id="UP000644610"/>
    </source>
</evidence>
<dbReference type="Gene3D" id="1.10.530.10">
    <property type="match status" value="1"/>
</dbReference>
<keyword evidence="3" id="KW-1185">Reference proteome</keyword>
<sequence>MALPNIQVKGGRSTSSPSRETPAARNRIGKEPSAACRRWRPWAGSAYFNPPKGPVAVPAGSCLGSGAGRADGRAHAMSAVRPAIACHTRPPSARDPTTRTDLDSFSVLRNTAVAVIAISVIGGASATPAMAEQSTTSQDAQTSQGIHVATWKMRVTVKARKIHRAPAPTRTRSKAYAFRLVSRRAWPSTQFECLDSLWTRESNWDHRAYNAGSGAYGIPQALPGSKMGYVAEDWRFNPQTQIRWGLRYIKGRYGSPCGAWGHFQSHNWY</sequence>
<accession>A0A8J3ULU3</accession>
<gene>
    <name evidence="2" type="ORF">Psi02_25460</name>
</gene>
<dbReference type="AlphaFoldDB" id="A0A8J3ULU3"/>
<reference evidence="2" key="1">
    <citation type="submission" date="2021-01" db="EMBL/GenBank/DDBJ databases">
        <title>Whole genome shotgun sequence of Planotetraspora silvatica NBRC 100141.</title>
        <authorList>
            <person name="Komaki H."/>
            <person name="Tamura T."/>
        </authorList>
    </citation>
    <scope>NUCLEOTIDE SEQUENCE</scope>
    <source>
        <strain evidence="2">NBRC 100141</strain>
    </source>
</reference>
<name>A0A8J3ULU3_9ACTN</name>
<dbReference type="Proteomes" id="UP000644610">
    <property type="component" value="Unassembled WGS sequence"/>
</dbReference>
<proteinExistence type="predicted"/>
<comment type="caution">
    <text evidence="2">The sequence shown here is derived from an EMBL/GenBank/DDBJ whole genome shotgun (WGS) entry which is preliminary data.</text>
</comment>
<organism evidence="2 3">
    <name type="scientific">Planotetraspora silvatica</name>
    <dbReference type="NCBI Taxonomy" id="234614"/>
    <lineage>
        <taxon>Bacteria</taxon>
        <taxon>Bacillati</taxon>
        <taxon>Actinomycetota</taxon>
        <taxon>Actinomycetes</taxon>
        <taxon>Streptosporangiales</taxon>
        <taxon>Streptosporangiaceae</taxon>
        <taxon>Planotetraspora</taxon>
    </lineage>
</organism>
<dbReference type="EMBL" id="BOOQ01000015">
    <property type="protein sequence ID" value="GII46122.1"/>
    <property type="molecule type" value="Genomic_DNA"/>
</dbReference>
<protein>
    <recommendedName>
        <fullName evidence="4">Lytic transglycosylase domain-containing protein</fullName>
    </recommendedName>
</protein>
<evidence type="ECO:0000313" key="2">
    <source>
        <dbReference type="EMBL" id="GII46122.1"/>
    </source>
</evidence>
<evidence type="ECO:0000256" key="1">
    <source>
        <dbReference type="SAM" id="MobiDB-lite"/>
    </source>
</evidence>
<dbReference type="SUPFAM" id="SSF53955">
    <property type="entry name" value="Lysozyme-like"/>
    <property type="match status" value="1"/>
</dbReference>
<feature type="region of interest" description="Disordered" evidence="1">
    <location>
        <begin position="1"/>
        <end position="35"/>
    </location>
</feature>